<organism evidence="1 2">
    <name type="scientific">Penicillium subrubescens</name>
    <dbReference type="NCBI Taxonomy" id="1316194"/>
    <lineage>
        <taxon>Eukaryota</taxon>
        <taxon>Fungi</taxon>
        <taxon>Dikarya</taxon>
        <taxon>Ascomycota</taxon>
        <taxon>Pezizomycotina</taxon>
        <taxon>Eurotiomycetes</taxon>
        <taxon>Eurotiomycetidae</taxon>
        <taxon>Eurotiales</taxon>
        <taxon>Aspergillaceae</taxon>
        <taxon>Penicillium</taxon>
    </lineage>
</organism>
<dbReference type="InterPro" id="IPR016167">
    <property type="entry name" value="FAD-bd_PCMH_sub1"/>
</dbReference>
<proteinExistence type="predicted"/>
<accession>A0A1Q5UMT0</accession>
<gene>
    <name evidence="1" type="ORF">PENSUB_548</name>
</gene>
<evidence type="ECO:0000313" key="2">
    <source>
        <dbReference type="Proteomes" id="UP000186955"/>
    </source>
</evidence>
<name>A0A1Q5UMT0_9EURO</name>
<evidence type="ECO:0000313" key="1">
    <source>
        <dbReference type="EMBL" id="OKP13749.1"/>
    </source>
</evidence>
<protein>
    <submittedName>
        <fullName evidence="1">Uncharacterized protein</fullName>
    </submittedName>
</protein>
<dbReference type="Proteomes" id="UP000186955">
    <property type="component" value="Unassembled WGS sequence"/>
</dbReference>
<dbReference type="EMBL" id="MNBE01000125">
    <property type="protein sequence ID" value="OKP13749.1"/>
    <property type="molecule type" value="Genomic_DNA"/>
</dbReference>
<dbReference type="Gene3D" id="3.30.43.10">
    <property type="entry name" value="Uridine Diphospho-n-acetylenolpyruvylglucosamine Reductase, domain 2"/>
    <property type="match status" value="1"/>
</dbReference>
<sequence length="88" mass="9753">MAAKNTIPPTPLLSEKHNGIPERLFAKAEQAKSAIFNIATKPQSNRNHVAIPQGISENAFYNAIDELRTELGKEHVKLVTKLVDGWYA</sequence>
<keyword evidence="2" id="KW-1185">Reference proteome</keyword>
<dbReference type="STRING" id="1316194.A0A1Q5UMT0"/>
<dbReference type="AlphaFoldDB" id="A0A1Q5UMT0"/>
<comment type="caution">
    <text evidence="1">The sequence shown here is derived from an EMBL/GenBank/DDBJ whole genome shotgun (WGS) entry which is preliminary data.</text>
</comment>
<reference evidence="1 2" key="1">
    <citation type="submission" date="2016-10" db="EMBL/GenBank/DDBJ databases">
        <title>Genome sequence of the ascomycete fungus Penicillium subrubescens.</title>
        <authorList>
            <person name="De Vries R.P."/>
            <person name="Peng M."/>
            <person name="Dilokpimol A."/>
            <person name="Hilden K."/>
            <person name="Makela M.R."/>
            <person name="Grigoriev I."/>
            <person name="Riley R."/>
            <person name="Granchi Z."/>
        </authorList>
    </citation>
    <scope>NUCLEOTIDE SEQUENCE [LARGE SCALE GENOMIC DNA]</scope>
    <source>
        <strain evidence="1 2">CBS 132785</strain>
    </source>
</reference>